<keyword evidence="3 4" id="KW-0732">Signal</keyword>
<feature type="signal peptide" evidence="4">
    <location>
        <begin position="1"/>
        <end position="24"/>
    </location>
</feature>
<dbReference type="EMBL" id="FNOK01000015">
    <property type="protein sequence ID" value="SDX81050.1"/>
    <property type="molecule type" value="Genomic_DNA"/>
</dbReference>
<sequence>MRRVLAALVAAPLLVTAIGLPAYAEERTSSVSGVGFFDLNGDGQQQPDEPGAAGFKVSLGLTSDGSTLSVVTDENGYYRFADLTQKGKYSVQFDGAGHVHTTPWAVGGSLGEGGVDVIQNFGIQ</sequence>
<evidence type="ECO:0000256" key="3">
    <source>
        <dbReference type="ARBA" id="ARBA00022729"/>
    </source>
</evidence>
<keyword evidence="6" id="KW-0645">Protease</keyword>
<evidence type="ECO:0000256" key="1">
    <source>
        <dbReference type="ARBA" id="ARBA00004613"/>
    </source>
</evidence>
<evidence type="ECO:0000256" key="2">
    <source>
        <dbReference type="ARBA" id="ARBA00022525"/>
    </source>
</evidence>
<reference evidence="7" key="1">
    <citation type="submission" date="2016-10" db="EMBL/GenBank/DDBJ databases">
        <authorList>
            <person name="Varghese N."/>
            <person name="Submissions S."/>
        </authorList>
    </citation>
    <scope>NUCLEOTIDE SEQUENCE [LARGE SCALE GENOMIC DNA]</scope>
    <source>
        <strain evidence="7">CGMCC 4.3530</strain>
    </source>
</reference>
<dbReference type="AlphaFoldDB" id="A0A1H3EQY4"/>
<evidence type="ECO:0000256" key="4">
    <source>
        <dbReference type="SAM" id="SignalP"/>
    </source>
</evidence>
<comment type="subcellular location">
    <subcellularLocation>
        <location evidence="1">Secreted</location>
    </subcellularLocation>
</comment>
<keyword evidence="6" id="KW-0121">Carboxypeptidase</keyword>
<dbReference type="GO" id="GO:0005576">
    <property type="term" value="C:extracellular region"/>
    <property type="evidence" value="ECO:0007669"/>
    <property type="project" value="UniProtKB-SubCell"/>
</dbReference>
<evidence type="ECO:0000313" key="7">
    <source>
        <dbReference type="Proteomes" id="UP000199529"/>
    </source>
</evidence>
<dbReference type="InterPro" id="IPR033764">
    <property type="entry name" value="Sdr_B"/>
</dbReference>
<dbReference type="SUPFAM" id="SSF117074">
    <property type="entry name" value="Hypothetical protein PA1324"/>
    <property type="match status" value="1"/>
</dbReference>
<dbReference type="Gene3D" id="2.60.40.10">
    <property type="entry name" value="Immunoglobulins"/>
    <property type="match status" value="1"/>
</dbReference>
<keyword evidence="2" id="KW-0964">Secreted</keyword>
<dbReference type="Proteomes" id="UP000199529">
    <property type="component" value="Unassembled WGS sequence"/>
</dbReference>
<feature type="domain" description="SD-repeat containing protein B" evidence="5">
    <location>
        <begin position="36"/>
        <end position="105"/>
    </location>
</feature>
<evidence type="ECO:0000313" key="6">
    <source>
        <dbReference type="EMBL" id="SDX81050.1"/>
    </source>
</evidence>
<feature type="chain" id="PRO_5011707924" evidence="4">
    <location>
        <begin position="25"/>
        <end position="124"/>
    </location>
</feature>
<accession>A0A1H3EQY4</accession>
<protein>
    <submittedName>
        <fullName evidence="6">Carboxypeptidase regulatory-like domain-containing protein</fullName>
    </submittedName>
</protein>
<name>A0A1H3EQY4_9PSEU</name>
<proteinExistence type="predicted"/>
<dbReference type="GO" id="GO:0004180">
    <property type="term" value="F:carboxypeptidase activity"/>
    <property type="evidence" value="ECO:0007669"/>
    <property type="project" value="UniProtKB-KW"/>
</dbReference>
<dbReference type="STRING" id="418495.SAMN05216215_1015126"/>
<keyword evidence="7" id="KW-1185">Reference proteome</keyword>
<keyword evidence="6" id="KW-0378">Hydrolase</keyword>
<dbReference type="GO" id="GO:0005975">
    <property type="term" value="P:carbohydrate metabolic process"/>
    <property type="evidence" value="ECO:0007669"/>
    <property type="project" value="UniProtKB-ARBA"/>
</dbReference>
<dbReference type="RefSeq" id="WP_177226532.1">
    <property type="nucleotide sequence ID" value="NZ_FNOK01000015.1"/>
</dbReference>
<dbReference type="InterPro" id="IPR013783">
    <property type="entry name" value="Ig-like_fold"/>
</dbReference>
<organism evidence="6 7">
    <name type="scientific">Saccharopolyspora shandongensis</name>
    <dbReference type="NCBI Taxonomy" id="418495"/>
    <lineage>
        <taxon>Bacteria</taxon>
        <taxon>Bacillati</taxon>
        <taxon>Actinomycetota</taxon>
        <taxon>Actinomycetes</taxon>
        <taxon>Pseudonocardiales</taxon>
        <taxon>Pseudonocardiaceae</taxon>
        <taxon>Saccharopolyspora</taxon>
    </lineage>
</organism>
<gene>
    <name evidence="6" type="ORF">SAMN05216215_1015126</name>
</gene>
<evidence type="ECO:0000259" key="5">
    <source>
        <dbReference type="Pfam" id="PF17210"/>
    </source>
</evidence>
<dbReference type="Pfam" id="PF17210">
    <property type="entry name" value="SdrD_B"/>
    <property type="match status" value="1"/>
</dbReference>